<protein>
    <recommendedName>
        <fullName evidence="4">HTH gntR-type domain-containing protein</fullName>
    </recommendedName>
</protein>
<dbReference type="Pfam" id="PF07729">
    <property type="entry name" value="FCD"/>
    <property type="match status" value="1"/>
</dbReference>
<comment type="caution">
    <text evidence="5">The sequence shown here is derived from an EMBL/GenBank/DDBJ whole genome shotgun (WGS) entry which is preliminary data.</text>
</comment>
<dbReference type="PANTHER" id="PTHR43537:SF5">
    <property type="entry name" value="UXU OPERON TRANSCRIPTIONAL REGULATOR"/>
    <property type="match status" value="1"/>
</dbReference>
<dbReference type="GO" id="GO:0003677">
    <property type="term" value="F:DNA binding"/>
    <property type="evidence" value="ECO:0007669"/>
    <property type="project" value="UniProtKB-KW"/>
</dbReference>
<dbReference type="SUPFAM" id="SSF46785">
    <property type="entry name" value="Winged helix' DNA-binding domain"/>
    <property type="match status" value="1"/>
</dbReference>
<dbReference type="SMART" id="SM00345">
    <property type="entry name" value="HTH_GNTR"/>
    <property type="match status" value="1"/>
</dbReference>
<dbReference type="InterPro" id="IPR011711">
    <property type="entry name" value="GntR_C"/>
</dbReference>
<evidence type="ECO:0000259" key="4">
    <source>
        <dbReference type="PROSITE" id="PS50949"/>
    </source>
</evidence>
<dbReference type="PANTHER" id="PTHR43537">
    <property type="entry name" value="TRANSCRIPTIONAL REGULATOR, GNTR FAMILY"/>
    <property type="match status" value="1"/>
</dbReference>
<organism evidence="5 6">
    <name type="scientific">Alicyclobacillus ferrooxydans</name>
    <dbReference type="NCBI Taxonomy" id="471514"/>
    <lineage>
        <taxon>Bacteria</taxon>
        <taxon>Bacillati</taxon>
        <taxon>Bacillota</taxon>
        <taxon>Bacilli</taxon>
        <taxon>Bacillales</taxon>
        <taxon>Alicyclobacillaceae</taxon>
        <taxon>Alicyclobacillus</taxon>
    </lineage>
</organism>
<dbReference type="InterPro" id="IPR008920">
    <property type="entry name" value="TF_FadR/GntR_C"/>
</dbReference>
<dbReference type="GO" id="GO:0003700">
    <property type="term" value="F:DNA-binding transcription factor activity"/>
    <property type="evidence" value="ECO:0007669"/>
    <property type="project" value="InterPro"/>
</dbReference>
<evidence type="ECO:0000313" key="5">
    <source>
        <dbReference type="EMBL" id="KPV40912.1"/>
    </source>
</evidence>
<dbReference type="STRING" id="471514.AN477_21085"/>
<feature type="domain" description="HTH gntR-type" evidence="4">
    <location>
        <begin position="7"/>
        <end position="74"/>
    </location>
</feature>
<dbReference type="InterPro" id="IPR000524">
    <property type="entry name" value="Tscrpt_reg_HTH_GntR"/>
</dbReference>
<dbReference type="Proteomes" id="UP000050482">
    <property type="component" value="Unassembled WGS sequence"/>
</dbReference>
<evidence type="ECO:0000256" key="3">
    <source>
        <dbReference type="ARBA" id="ARBA00023163"/>
    </source>
</evidence>
<dbReference type="Gene3D" id="1.10.10.10">
    <property type="entry name" value="Winged helix-like DNA-binding domain superfamily/Winged helix DNA-binding domain"/>
    <property type="match status" value="1"/>
</dbReference>
<dbReference type="Gene3D" id="1.20.120.530">
    <property type="entry name" value="GntR ligand-binding domain-like"/>
    <property type="match status" value="1"/>
</dbReference>
<dbReference type="Pfam" id="PF00392">
    <property type="entry name" value="GntR"/>
    <property type="match status" value="1"/>
</dbReference>
<keyword evidence="3" id="KW-0804">Transcription</keyword>
<evidence type="ECO:0000313" key="6">
    <source>
        <dbReference type="Proteomes" id="UP000050482"/>
    </source>
</evidence>
<dbReference type="EMBL" id="LJCO01000096">
    <property type="protein sequence ID" value="KPV40912.1"/>
    <property type="molecule type" value="Genomic_DNA"/>
</dbReference>
<dbReference type="AlphaFoldDB" id="A0A0P9C6Y6"/>
<dbReference type="InterPro" id="IPR036390">
    <property type="entry name" value="WH_DNA-bd_sf"/>
</dbReference>
<evidence type="ECO:0000256" key="1">
    <source>
        <dbReference type="ARBA" id="ARBA00023015"/>
    </source>
</evidence>
<dbReference type="CDD" id="cd07377">
    <property type="entry name" value="WHTH_GntR"/>
    <property type="match status" value="1"/>
</dbReference>
<accession>A0A0P9C6Y6</accession>
<keyword evidence="1" id="KW-0805">Transcription regulation</keyword>
<dbReference type="SMART" id="SM00895">
    <property type="entry name" value="FCD"/>
    <property type="match status" value="1"/>
</dbReference>
<keyword evidence="2" id="KW-0238">DNA-binding</keyword>
<gene>
    <name evidence="5" type="ORF">AN477_21085</name>
</gene>
<sequence length="221" mass="24499">MRRVHVPSLRDVAIESIRDAIVSGHLRSGQALRERALAEQLGISTTPIKEALRILVQQGLVITVPRKGNFVSTQVDSLLSEVSMIRAQLEGAAARLAALKATDEDLELLQGQLAVMKKLTRDDVPDARALFEANTAFHETVRAIARNSMITQFLQTVSDLDRAFRKRALEMNGEVLLGFKEHSGIYEAIAAKDPDVAELEMRRHIMETAGRVLNKVDTPIR</sequence>
<name>A0A0P9C6Y6_9BACL</name>
<keyword evidence="6" id="KW-1185">Reference proteome</keyword>
<reference evidence="5 6" key="1">
    <citation type="submission" date="2015-09" db="EMBL/GenBank/DDBJ databases">
        <title>Draft genome sequence of Alicyclobacillus ferrooxydans DSM 22381.</title>
        <authorList>
            <person name="Hemp J."/>
        </authorList>
    </citation>
    <scope>NUCLEOTIDE SEQUENCE [LARGE SCALE GENOMIC DNA]</scope>
    <source>
        <strain evidence="5 6">TC-34</strain>
    </source>
</reference>
<dbReference type="InterPro" id="IPR036388">
    <property type="entry name" value="WH-like_DNA-bd_sf"/>
</dbReference>
<proteinExistence type="predicted"/>
<dbReference type="PATRIC" id="fig|471514.4.peg.1716"/>
<dbReference type="PROSITE" id="PS50949">
    <property type="entry name" value="HTH_GNTR"/>
    <property type="match status" value="1"/>
</dbReference>
<dbReference type="SUPFAM" id="SSF48008">
    <property type="entry name" value="GntR ligand-binding domain-like"/>
    <property type="match status" value="1"/>
</dbReference>
<evidence type="ECO:0000256" key="2">
    <source>
        <dbReference type="ARBA" id="ARBA00023125"/>
    </source>
</evidence>